<accession>A0A174LTU3</accession>
<gene>
    <name evidence="3" type="primary">immR_3</name>
    <name evidence="3" type="ORF">ERS852498_01610</name>
</gene>
<evidence type="ECO:0000256" key="1">
    <source>
        <dbReference type="ARBA" id="ARBA00023125"/>
    </source>
</evidence>
<protein>
    <submittedName>
        <fullName evidence="3">HTH-type transcriptional regulator immR</fullName>
    </submittedName>
</protein>
<dbReference type="Pfam" id="PF01381">
    <property type="entry name" value="HTH_3"/>
    <property type="match status" value="1"/>
</dbReference>
<dbReference type="EMBL" id="CZAL01000007">
    <property type="protein sequence ID" value="CUP26411.1"/>
    <property type="molecule type" value="Genomic_DNA"/>
</dbReference>
<evidence type="ECO:0000313" key="4">
    <source>
        <dbReference type="Proteomes" id="UP000095709"/>
    </source>
</evidence>
<dbReference type="InterPro" id="IPR010982">
    <property type="entry name" value="Lambda_DNA-bd_dom_sf"/>
</dbReference>
<dbReference type="PANTHER" id="PTHR46797">
    <property type="entry name" value="HTH-TYPE TRANSCRIPTIONAL REGULATOR"/>
    <property type="match status" value="1"/>
</dbReference>
<dbReference type="PANTHER" id="PTHR46797:SF1">
    <property type="entry name" value="METHYLPHOSPHONATE SYNTHASE"/>
    <property type="match status" value="1"/>
</dbReference>
<dbReference type="GO" id="GO:0005829">
    <property type="term" value="C:cytosol"/>
    <property type="evidence" value="ECO:0007669"/>
    <property type="project" value="TreeGrafter"/>
</dbReference>
<evidence type="ECO:0000259" key="2">
    <source>
        <dbReference type="PROSITE" id="PS50943"/>
    </source>
</evidence>
<name>A0A174LTU3_9FIRM</name>
<dbReference type="Gene3D" id="1.10.260.40">
    <property type="entry name" value="lambda repressor-like DNA-binding domains"/>
    <property type="match status" value="1"/>
</dbReference>
<dbReference type="CDD" id="cd00093">
    <property type="entry name" value="HTH_XRE"/>
    <property type="match status" value="1"/>
</dbReference>
<dbReference type="InterPro" id="IPR050807">
    <property type="entry name" value="TransReg_Diox_bact_type"/>
</dbReference>
<keyword evidence="1" id="KW-0238">DNA-binding</keyword>
<feature type="domain" description="HTH cro/C1-type" evidence="2">
    <location>
        <begin position="32"/>
        <end position="84"/>
    </location>
</feature>
<dbReference type="GO" id="GO:0003677">
    <property type="term" value="F:DNA binding"/>
    <property type="evidence" value="ECO:0007669"/>
    <property type="project" value="UniProtKB-KW"/>
</dbReference>
<proteinExistence type="predicted"/>
<dbReference type="AlphaFoldDB" id="A0A174LTU3"/>
<dbReference type="InterPro" id="IPR001387">
    <property type="entry name" value="Cro/C1-type_HTH"/>
</dbReference>
<dbReference type="Proteomes" id="UP000095709">
    <property type="component" value="Unassembled WGS sequence"/>
</dbReference>
<organism evidence="3 4">
    <name type="scientific">Fusicatenibacter saccharivorans</name>
    <dbReference type="NCBI Taxonomy" id="1150298"/>
    <lineage>
        <taxon>Bacteria</taxon>
        <taxon>Bacillati</taxon>
        <taxon>Bacillota</taxon>
        <taxon>Clostridia</taxon>
        <taxon>Lachnospirales</taxon>
        <taxon>Lachnospiraceae</taxon>
        <taxon>Fusicatenibacter</taxon>
    </lineage>
</organism>
<evidence type="ECO:0000313" key="3">
    <source>
        <dbReference type="EMBL" id="CUP26411.1"/>
    </source>
</evidence>
<sequence length="134" mass="15519">MEEVTDREFCDIVKQNLSEKVKYKMISEKIFELILRNGVTQKEFSEETGISQSTISDWKRKGTNPSADKILKICEVLKVTPYELLGENEIERKAVDLEMCAANTEEKMILEGFRNLPDRKKERILGYLAALQEE</sequence>
<dbReference type="SMART" id="SM00530">
    <property type="entry name" value="HTH_XRE"/>
    <property type="match status" value="1"/>
</dbReference>
<reference evidence="3 4" key="1">
    <citation type="submission" date="2015-09" db="EMBL/GenBank/DDBJ databases">
        <authorList>
            <consortium name="Pathogen Informatics"/>
        </authorList>
    </citation>
    <scope>NUCLEOTIDE SEQUENCE [LARGE SCALE GENOMIC DNA]</scope>
    <source>
        <strain evidence="3 4">2789STDY5834885</strain>
    </source>
</reference>
<dbReference type="SUPFAM" id="SSF47413">
    <property type="entry name" value="lambda repressor-like DNA-binding domains"/>
    <property type="match status" value="1"/>
</dbReference>
<dbReference type="GO" id="GO:0003700">
    <property type="term" value="F:DNA-binding transcription factor activity"/>
    <property type="evidence" value="ECO:0007669"/>
    <property type="project" value="TreeGrafter"/>
</dbReference>
<dbReference type="PROSITE" id="PS50943">
    <property type="entry name" value="HTH_CROC1"/>
    <property type="match status" value="1"/>
</dbReference>